<organism evidence="1 2">
    <name type="scientific">Microbacterium phage Neferthena</name>
    <dbReference type="NCBI Taxonomy" id="2301539"/>
    <lineage>
        <taxon>Viruses</taxon>
        <taxon>Duplodnaviria</taxon>
        <taxon>Heunggongvirae</taxon>
        <taxon>Uroviricota</taxon>
        <taxon>Caudoviricetes</taxon>
        <taxon>Neferthenavirus</taxon>
        <taxon>Neferthenavirus neferthena</taxon>
    </lineage>
</organism>
<proteinExistence type="predicted"/>
<protein>
    <submittedName>
        <fullName evidence="1">Uncharacterized protein</fullName>
    </submittedName>
</protein>
<dbReference type="Proteomes" id="UP000261846">
    <property type="component" value="Segment"/>
</dbReference>
<dbReference type="KEGG" id="vg:54999125"/>
<gene>
    <name evidence="1" type="primary">51</name>
    <name evidence="1" type="ORF">SEA_NEFERTHENA_51</name>
</gene>
<evidence type="ECO:0000313" key="1">
    <source>
        <dbReference type="EMBL" id="AXQ52914.1"/>
    </source>
</evidence>
<dbReference type="GeneID" id="54999125"/>
<dbReference type="EMBL" id="MH697589">
    <property type="protein sequence ID" value="AXQ52914.1"/>
    <property type="molecule type" value="Genomic_DNA"/>
</dbReference>
<accession>A0A385D4I9</accession>
<keyword evidence="2" id="KW-1185">Reference proteome</keyword>
<sequence>MPIDWGKKSCHCEATSYTRLQEEDPEWAEARAVALSDEPINADGQLERRMAAITVMRDREIINLQEHCICP</sequence>
<dbReference type="RefSeq" id="YP_009808226.1">
    <property type="nucleotide sequence ID" value="NC_048038.1"/>
</dbReference>
<reference evidence="1 2" key="1">
    <citation type="submission" date="2018-07" db="EMBL/GenBank/DDBJ databases">
        <authorList>
            <person name="Bray K.S."/>
            <person name="Carr Z.A."/>
            <person name="Cox A."/>
            <person name="Croney S.M."/>
            <person name="Francisco T.J."/>
            <person name="Gragg K.N."/>
            <person name="Gress-Byrd C.M."/>
            <person name="Holcomb E.R."/>
            <person name="Justice T.A."/>
            <person name="Latham E.D."/>
            <person name="Lovell F.C."/>
            <person name="Miller H.N."/>
            <person name="Quesada C."/>
            <person name="Radey J."/>
            <person name="Robinson P.M."/>
            <person name="Scott K.N."/>
            <person name="Smith C.E."/>
            <person name="Stamey B.D."/>
            <person name="Stanley G.P."/>
            <person name="Suchonic E.A."/>
            <person name="Taylor K.N."/>
            <person name="Weindel N.A."/>
            <person name="Wiseman B.T."/>
            <person name="Eckardt M.A."/>
            <person name="Gainey M.D."/>
            <person name="Wallen J.R."/>
            <person name="Garlena R.A."/>
            <person name="Russell D.A."/>
            <person name="Pope W.H."/>
            <person name="Jacobs-Sera D."/>
            <person name="Hatfull G.F."/>
        </authorList>
    </citation>
    <scope>NUCLEOTIDE SEQUENCE [LARGE SCALE GENOMIC DNA]</scope>
</reference>
<evidence type="ECO:0000313" key="2">
    <source>
        <dbReference type="Proteomes" id="UP000261846"/>
    </source>
</evidence>
<name>A0A385D4I9_9CAUD</name>